<evidence type="ECO:0000313" key="2">
    <source>
        <dbReference type="Proteomes" id="UP001320119"/>
    </source>
</evidence>
<dbReference type="SUPFAM" id="SSF103642">
    <property type="entry name" value="Sec-C motif"/>
    <property type="match status" value="1"/>
</dbReference>
<dbReference type="PANTHER" id="PTHR30164:SF2">
    <property type="entry name" value="PROTEIN MTFA"/>
    <property type="match status" value="1"/>
</dbReference>
<evidence type="ECO:0000313" key="1">
    <source>
        <dbReference type="EMBL" id="BCD97261.1"/>
    </source>
</evidence>
<dbReference type="Pfam" id="PF06167">
    <property type="entry name" value="Peptidase_M90"/>
    <property type="match status" value="1"/>
</dbReference>
<dbReference type="PANTHER" id="PTHR30164">
    <property type="entry name" value="MTFA PEPTIDASE"/>
    <property type="match status" value="1"/>
</dbReference>
<dbReference type="SUPFAM" id="SSF55486">
    <property type="entry name" value="Metalloproteases ('zincins'), catalytic domain"/>
    <property type="match status" value="1"/>
</dbReference>
<dbReference type="RefSeq" id="WP_236986734.1">
    <property type="nucleotide sequence ID" value="NZ_AP023086.1"/>
</dbReference>
<dbReference type="GO" id="GO:0005829">
    <property type="term" value="C:cytosol"/>
    <property type="evidence" value="ECO:0007669"/>
    <property type="project" value="TreeGrafter"/>
</dbReference>
<dbReference type="InterPro" id="IPR024079">
    <property type="entry name" value="MetalloPept_cat_dom_sf"/>
</dbReference>
<dbReference type="InterPro" id="IPR010384">
    <property type="entry name" value="MtfA_fam"/>
</dbReference>
<dbReference type="EMBL" id="AP023086">
    <property type="protein sequence ID" value="BCD97261.1"/>
    <property type="molecule type" value="Genomic_DNA"/>
</dbReference>
<organism evidence="1 2">
    <name type="scientific">Marinagarivorans cellulosilyticus</name>
    <dbReference type="NCBI Taxonomy" id="2721545"/>
    <lineage>
        <taxon>Bacteria</taxon>
        <taxon>Pseudomonadati</taxon>
        <taxon>Pseudomonadota</taxon>
        <taxon>Gammaproteobacteria</taxon>
        <taxon>Cellvibrionales</taxon>
        <taxon>Cellvibrionaceae</taxon>
        <taxon>Marinagarivorans</taxon>
    </lineage>
</organism>
<dbReference type="Pfam" id="PF02810">
    <property type="entry name" value="SEC-C"/>
    <property type="match status" value="1"/>
</dbReference>
<accession>A0AAN2BJT1</accession>
<dbReference type="KEGG" id="marq:MARGE09_P1462"/>
<dbReference type="CDD" id="cd20169">
    <property type="entry name" value="Peptidase_M90_mtfA"/>
    <property type="match status" value="1"/>
</dbReference>
<dbReference type="AlphaFoldDB" id="A0AAN2BJT1"/>
<sequence length="279" mass="31883">MLKRWLSYIVKILKGAPPKPVVWLPEWSHFLAREVDFYRALSADDKAVFHRRIILFLQSTRVEAGQFVVSDEDRLLVAASAIIPVWAFPRWHYFNLSAVFLLPQAFNENLEFGMPDSCITGMVGTGKLAGKLVLSRPDLYAGFRNGRDKHNVGIHEFVHLIDMADGECDGYPERLKAFSFSIPWFELVKRKVDEIIAGDSNIRDYGATNRAEFFAVASEYFFERPKLLQRKHPQLYSALSQLYQQDSAAIANDTRTYKNAPCPCGSGKKYKRCCMSQDK</sequence>
<gene>
    <name evidence="1" type="ORF">MARGE09_P1462</name>
</gene>
<dbReference type="InterPro" id="IPR042252">
    <property type="entry name" value="MtfA_N"/>
</dbReference>
<reference evidence="1 2" key="1">
    <citation type="journal article" date="2022" name="IScience">
        <title>An ultrasensitive nanofiber-based assay for enzymatic hydrolysis and deep-sea microbial degradation of cellulose.</title>
        <authorList>
            <person name="Tsudome M."/>
            <person name="Tachioka M."/>
            <person name="Miyazaki M."/>
            <person name="Uchimura K."/>
            <person name="Tsuda M."/>
            <person name="Takaki Y."/>
            <person name="Deguchi S."/>
        </authorList>
    </citation>
    <scope>NUCLEOTIDE SEQUENCE [LARGE SCALE GENOMIC DNA]</scope>
    <source>
        <strain evidence="1 2">GE09</strain>
    </source>
</reference>
<dbReference type="GO" id="GO:0004177">
    <property type="term" value="F:aminopeptidase activity"/>
    <property type="evidence" value="ECO:0007669"/>
    <property type="project" value="TreeGrafter"/>
</dbReference>
<protein>
    <submittedName>
        <fullName evidence="1">MtfA peptidase</fullName>
    </submittedName>
</protein>
<name>A0AAN2BJT1_9GAMM</name>
<proteinExistence type="predicted"/>
<dbReference type="Proteomes" id="UP001320119">
    <property type="component" value="Chromosome"/>
</dbReference>
<keyword evidence="2" id="KW-1185">Reference proteome</keyword>
<dbReference type="GO" id="GO:0008237">
    <property type="term" value="F:metallopeptidase activity"/>
    <property type="evidence" value="ECO:0007669"/>
    <property type="project" value="InterPro"/>
</dbReference>
<dbReference type="Gene3D" id="1.10.472.150">
    <property type="entry name" value="Glucose-regulated metallo-peptidase M90, N-terminal domain"/>
    <property type="match status" value="1"/>
</dbReference>
<dbReference type="Gene3D" id="3.40.390.10">
    <property type="entry name" value="Collagenase (Catalytic Domain)"/>
    <property type="match status" value="1"/>
</dbReference>
<dbReference type="InterPro" id="IPR004027">
    <property type="entry name" value="SEC_C_motif"/>
</dbReference>